<comment type="similarity">
    <text evidence="1 4">Belongs to the bacterial ribosomal protein bL27 family.</text>
</comment>
<organism evidence="6">
    <name type="scientific">Gracilaria gracilis</name>
    <name type="common">Red alga</name>
    <dbReference type="NCBI Taxonomy" id="2777"/>
    <lineage>
        <taxon>Eukaryota</taxon>
        <taxon>Rhodophyta</taxon>
        <taxon>Florideophyceae</taxon>
        <taxon>Rhodymeniophycidae</taxon>
        <taxon>Gracilariales</taxon>
        <taxon>Gracilariaceae</taxon>
        <taxon>Gracilaria</taxon>
    </lineage>
</organism>
<dbReference type="Pfam" id="PF01016">
    <property type="entry name" value="Ribosomal_L27"/>
    <property type="match status" value="1"/>
</dbReference>
<keyword evidence="3 4" id="KW-0687">Ribonucleoprotein</keyword>
<comment type="subcellular location">
    <subcellularLocation>
        <location evidence="4">Plastid</location>
        <location evidence="4">Chloroplast</location>
    </subcellularLocation>
</comment>
<dbReference type="EMBL" id="MH396011">
    <property type="protein sequence ID" value="AXI96430.1"/>
    <property type="molecule type" value="Genomic_DNA"/>
</dbReference>
<reference evidence="6" key="1">
    <citation type="submission" date="2018-05" db="EMBL/GenBank/DDBJ databases">
        <title>Organellar genomes of Gracilariaceae.</title>
        <authorList>
            <person name="Iha C."/>
            <person name="Oliveira M.C."/>
        </authorList>
    </citation>
    <scope>NUCLEOTIDE SEQUENCE</scope>
</reference>
<dbReference type="PROSITE" id="PS00831">
    <property type="entry name" value="RIBOSOMAL_L27"/>
    <property type="match status" value="1"/>
</dbReference>
<dbReference type="SUPFAM" id="SSF110324">
    <property type="entry name" value="Ribosomal L27 protein-like"/>
    <property type="match status" value="1"/>
</dbReference>
<sequence length="88" mass="9669">MAHKKGSGSTKNGRDSRSKRLGIKKYGGELVNVGNIIVRQRGSRFKPGLNVKLAKDYTLFALSDGIVVFKKSKKKHVTISIVANDKNL</sequence>
<dbReference type="RefSeq" id="YP_009510757.1">
    <property type="nucleotide sequence ID" value="NC_039141.1"/>
</dbReference>
<dbReference type="Gene3D" id="2.40.50.100">
    <property type="match status" value="1"/>
</dbReference>
<feature type="region of interest" description="Disordered" evidence="5">
    <location>
        <begin position="1"/>
        <end position="21"/>
    </location>
</feature>
<evidence type="ECO:0000256" key="5">
    <source>
        <dbReference type="SAM" id="MobiDB-lite"/>
    </source>
</evidence>
<keyword evidence="2 4" id="KW-0689">Ribosomal protein</keyword>
<dbReference type="PANTHER" id="PTHR15893">
    <property type="entry name" value="RIBOSOMAL PROTEIN L27"/>
    <property type="match status" value="1"/>
</dbReference>
<dbReference type="InterPro" id="IPR001684">
    <property type="entry name" value="Ribosomal_bL27"/>
</dbReference>
<dbReference type="GeneID" id="37623174"/>
<dbReference type="InterPro" id="IPR018261">
    <property type="entry name" value="Ribosomal_bL27_CS"/>
</dbReference>
<keyword evidence="6" id="KW-0150">Chloroplast</keyword>
<proteinExistence type="inferred from homology"/>
<keyword evidence="6" id="KW-0934">Plastid</keyword>
<gene>
    <name evidence="4 6" type="primary">rpl27</name>
</gene>
<dbReference type="GO" id="GO:0003735">
    <property type="term" value="F:structural constituent of ribosome"/>
    <property type="evidence" value="ECO:0007669"/>
    <property type="project" value="InterPro"/>
</dbReference>
<evidence type="ECO:0000256" key="4">
    <source>
        <dbReference type="HAMAP-Rule" id="MF_00539"/>
    </source>
</evidence>
<dbReference type="GO" id="GO:1990904">
    <property type="term" value="C:ribonucleoprotein complex"/>
    <property type="evidence" value="ECO:0007669"/>
    <property type="project" value="UniProtKB-KW"/>
</dbReference>
<dbReference type="PRINTS" id="PR00063">
    <property type="entry name" value="RIBOSOMALL27"/>
</dbReference>
<dbReference type="GO" id="GO:0006412">
    <property type="term" value="P:translation"/>
    <property type="evidence" value="ECO:0007669"/>
    <property type="project" value="UniProtKB-UniRule"/>
</dbReference>
<dbReference type="NCBIfam" id="TIGR00062">
    <property type="entry name" value="L27"/>
    <property type="match status" value="1"/>
</dbReference>
<dbReference type="AlphaFoldDB" id="A0A345U7J4"/>
<geneLocation type="chloroplast" evidence="6"/>
<evidence type="ECO:0000256" key="3">
    <source>
        <dbReference type="ARBA" id="ARBA00023274"/>
    </source>
</evidence>
<dbReference type="GO" id="GO:0009507">
    <property type="term" value="C:chloroplast"/>
    <property type="evidence" value="ECO:0007669"/>
    <property type="project" value="UniProtKB-SubCell"/>
</dbReference>
<name>A0A345U7J4_GRAGA</name>
<dbReference type="HAMAP" id="MF_00539">
    <property type="entry name" value="Ribosomal_bL27"/>
    <property type="match status" value="1"/>
</dbReference>
<evidence type="ECO:0000256" key="2">
    <source>
        <dbReference type="ARBA" id="ARBA00022980"/>
    </source>
</evidence>
<accession>A0A345U7J4</accession>
<dbReference type="GO" id="GO:0005840">
    <property type="term" value="C:ribosome"/>
    <property type="evidence" value="ECO:0007669"/>
    <property type="project" value="UniProtKB-KW"/>
</dbReference>
<evidence type="ECO:0000256" key="1">
    <source>
        <dbReference type="ARBA" id="ARBA00010797"/>
    </source>
</evidence>
<evidence type="ECO:0000313" key="6">
    <source>
        <dbReference type="EMBL" id="AXI96430.1"/>
    </source>
</evidence>
<dbReference type="FunFam" id="2.40.50.100:FF:000060">
    <property type="entry name" value="Apicoplast ribosomal protein L27"/>
    <property type="match status" value="1"/>
</dbReference>
<protein>
    <recommendedName>
        <fullName evidence="4">Large ribosomal subunit protein bL27c</fullName>
    </recommendedName>
</protein>
<dbReference type="PANTHER" id="PTHR15893:SF0">
    <property type="entry name" value="LARGE RIBOSOMAL SUBUNIT PROTEIN BL27M"/>
    <property type="match status" value="1"/>
</dbReference>